<dbReference type="AlphaFoldDB" id="A0A088E5J2"/>
<dbReference type="Proteomes" id="UP000029084">
    <property type="component" value="Chromosome"/>
</dbReference>
<evidence type="ECO:0000313" key="4">
    <source>
        <dbReference type="Proteomes" id="UP000029084"/>
    </source>
</evidence>
<keyword evidence="1" id="KW-0472">Membrane</keyword>
<accession>A0A088E5J2</accession>
<dbReference type="PANTHER" id="PTHR12526:SF630">
    <property type="entry name" value="GLYCOSYLTRANSFERASE"/>
    <property type="match status" value="1"/>
</dbReference>
<evidence type="ECO:0000259" key="2">
    <source>
        <dbReference type="Pfam" id="PF00534"/>
    </source>
</evidence>
<evidence type="ECO:0000313" key="3">
    <source>
        <dbReference type="EMBL" id="AIM27729.1"/>
    </source>
</evidence>
<dbReference type="GO" id="GO:0016757">
    <property type="term" value="F:glycosyltransferase activity"/>
    <property type="evidence" value="ECO:0007669"/>
    <property type="project" value="InterPro"/>
</dbReference>
<dbReference type="Pfam" id="PF00534">
    <property type="entry name" value="Glycos_transf_1"/>
    <property type="match status" value="1"/>
</dbReference>
<keyword evidence="1" id="KW-1133">Transmembrane helix</keyword>
<proteinExistence type="predicted"/>
<keyword evidence="3" id="KW-0808">Transferase</keyword>
<reference evidence="3 4" key="1">
    <citation type="journal article" date="2014" name="J. Bacteriol.">
        <title>Role of an Archaeal PitA Transporter in the Copper and Arsenic Resistance of Metallosphaera sedula, an Extreme Thermoacidophile.</title>
        <authorList>
            <person name="McCarthy S."/>
            <person name="Ai C."/>
            <person name="Wheaton G."/>
            <person name="Tevatia R."/>
            <person name="Eckrich V."/>
            <person name="Kelly R."/>
            <person name="Blum P."/>
        </authorList>
    </citation>
    <scope>NUCLEOTIDE SEQUENCE [LARGE SCALE GENOMIC DNA]</scope>
    <source>
        <strain evidence="3 4">CuR1</strain>
    </source>
</reference>
<dbReference type="SUPFAM" id="SSF53756">
    <property type="entry name" value="UDP-Glycosyltransferase/glycogen phosphorylase"/>
    <property type="match status" value="1"/>
</dbReference>
<dbReference type="EMBL" id="CP008822">
    <property type="protein sequence ID" value="AIM27729.1"/>
    <property type="molecule type" value="Genomic_DNA"/>
</dbReference>
<gene>
    <name evidence="3" type="ORF">HA72_1590</name>
</gene>
<sequence>MLSPVTTRDIPLYSRGFFIFITGSYVTYCMRIAINTQTPPIRFNFTYKELLERYGEVPIPLDLSSLSDQDYQISVGGVARMMMSLVKTSGFERSRWVALGPGYPPQVVLEGIDIHFIDLPPTLLSSYTRFKEGLYNEAHGMYNYNIVGSDYIAYASYNWHSALKLLEFYSDTDVYLINDFQQLLVGGIIGPSAPAVLWYHIPFVPERLSDRVREFLVRAFEGFDLIISSTKRDLEGLVRSGAKVKARQIYPFIDPSAYSHVSKSEVESVSEKFGIKEDDKVVLLVGRMDPIKSQDIAIKAIKNTNLKLVVAGNGSFTSKSLGHDKASIWARKLRDLVVELGVQDKVIFTGYVSDHELMALYQRSDVVTLTSRSEGFGLTICEAWNYKKPVVVSEGAGVSELIINGVNGYTFSPDKPDQMSWALVEAVKNYDKLGQRGYETLPQCSVQTASGKVKEALEEAQRGYIHSK</sequence>
<feature type="domain" description="Glycosyl transferase family 1" evidence="2">
    <location>
        <begin position="269"/>
        <end position="432"/>
    </location>
</feature>
<evidence type="ECO:0000256" key="1">
    <source>
        <dbReference type="SAM" id="Phobius"/>
    </source>
</evidence>
<dbReference type="OMA" id="KHKWINV"/>
<dbReference type="Gene3D" id="3.40.50.2000">
    <property type="entry name" value="Glycogen Phosphorylase B"/>
    <property type="match status" value="2"/>
</dbReference>
<dbReference type="CDD" id="cd03801">
    <property type="entry name" value="GT4_PimA-like"/>
    <property type="match status" value="1"/>
</dbReference>
<dbReference type="InterPro" id="IPR001296">
    <property type="entry name" value="Glyco_trans_1"/>
</dbReference>
<dbReference type="PANTHER" id="PTHR12526">
    <property type="entry name" value="GLYCOSYLTRANSFERASE"/>
    <property type="match status" value="1"/>
</dbReference>
<organism evidence="3 4">
    <name type="scientific">Metallosphaera sedula</name>
    <dbReference type="NCBI Taxonomy" id="43687"/>
    <lineage>
        <taxon>Archaea</taxon>
        <taxon>Thermoproteota</taxon>
        <taxon>Thermoprotei</taxon>
        <taxon>Sulfolobales</taxon>
        <taxon>Sulfolobaceae</taxon>
        <taxon>Metallosphaera</taxon>
    </lineage>
</organism>
<keyword evidence="1" id="KW-0812">Transmembrane</keyword>
<protein>
    <submittedName>
        <fullName evidence="3">Glycosyl transferase, group 1</fullName>
    </submittedName>
</protein>
<feature type="transmembrane region" description="Helical" evidence="1">
    <location>
        <begin position="12"/>
        <end position="34"/>
    </location>
</feature>
<name>A0A088E5J2_9CREN</name>